<dbReference type="PANTHER" id="PTHR43017:SF1">
    <property type="entry name" value="ACETYLTRANSFERASE YJL218W-RELATED"/>
    <property type="match status" value="1"/>
</dbReference>
<dbReference type="EMBL" id="BAABYW010000001">
    <property type="protein sequence ID" value="GAA6408344.1"/>
    <property type="molecule type" value="Genomic_DNA"/>
</dbReference>
<comment type="caution">
    <text evidence="7">The sequence shown here is derived from an EMBL/GenBank/DDBJ whole genome shotgun (WGS) entry which is preliminary data.</text>
</comment>
<dbReference type="PANTHER" id="PTHR43017">
    <property type="entry name" value="GALACTOSIDE O-ACETYLTRANSFERASE"/>
    <property type="match status" value="1"/>
</dbReference>
<evidence type="ECO:0000256" key="3">
    <source>
        <dbReference type="ARBA" id="ARBA00022737"/>
    </source>
</evidence>
<evidence type="ECO:0000256" key="2">
    <source>
        <dbReference type="ARBA" id="ARBA00022679"/>
    </source>
</evidence>
<evidence type="ECO:0000313" key="8">
    <source>
        <dbReference type="Proteomes" id="UP001600943"/>
    </source>
</evidence>
<dbReference type="InterPro" id="IPR001451">
    <property type="entry name" value="Hexapep"/>
</dbReference>
<evidence type="ECO:0000259" key="6">
    <source>
        <dbReference type="SMART" id="SM01266"/>
    </source>
</evidence>
<name>A0ABQ0BA71_9FIRM</name>
<keyword evidence="4 5" id="KW-0012">Acyltransferase</keyword>
<evidence type="ECO:0000256" key="1">
    <source>
        <dbReference type="ARBA" id="ARBA00007274"/>
    </source>
</evidence>
<protein>
    <recommendedName>
        <fullName evidence="5">Acetyltransferase</fullName>
        <ecNumber evidence="5">2.3.1.-</ecNumber>
    </recommendedName>
</protein>
<sequence length="201" mass="22089">MTEKEKMIAGEIYDAYDEELNSLRNHCRQMTARLNGLDIADHKERAEILSALLGSCGENVFIINAQFDYGFNTYIGDEFSANFNFTVLDCAPVHIGRHVLIGPNVTIAPPMHPLVAEERNIRTDGDGRRHLYEYAKPIVIGSNVWIASNVVVMGGVTIGDNCVIGAGSVVTKDIPPNTVAVGAPCRVIREITDDDRIGFDR</sequence>
<organism evidence="7 8">
    <name type="scientific">Blautia hominis</name>
    <dbReference type="NCBI Taxonomy" id="2025493"/>
    <lineage>
        <taxon>Bacteria</taxon>
        <taxon>Bacillati</taxon>
        <taxon>Bacillota</taxon>
        <taxon>Clostridia</taxon>
        <taxon>Lachnospirales</taxon>
        <taxon>Lachnospiraceae</taxon>
        <taxon>Blautia</taxon>
    </lineage>
</organism>
<accession>A0ABQ0BA71</accession>
<keyword evidence="2 5" id="KW-0808">Transferase</keyword>
<proteinExistence type="inferred from homology"/>
<keyword evidence="3" id="KW-0677">Repeat</keyword>
<dbReference type="SUPFAM" id="SSF51161">
    <property type="entry name" value="Trimeric LpxA-like enzymes"/>
    <property type="match status" value="1"/>
</dbReference>
<dbReference type="InterPro" id="IPR011004">
    <property type="entry name" value="Trimer_LpxA-like_sf"/>
</dbReference>
<dbReference type="RefSeq" id="WP_288889932.1">
    <property type="nucleotide sequence ID" value="NZ_BAABYW010000001.1"/>
</dbReference>
<feature type="domain" description="Maltose/galactoside acetyltransferase" evidence="6">
    <location>
        <begin position="4"/>
        <end position="58"/>
    </location>
</feature>
<reference evidence="7 8" key="1">
    <citation type="submission" date="2024-04" db="EMBL/GenBank/DDBJ databases">
        <title>Defined microbial consortia suppress multidrug-resistant proinflammatory Enterobacteriaceae via ecological control.</title>
        <authorList>
            <person name="Furuichi M."/>
            <person name="Kawaguchi T."/>
            <person name="Pust M."/>
            <person name="Yasuma K."/>
            <person name="Plichta D."/>
            <person name="Hasegawa N."/>
            <person name="Ohya T."/>
            <person name="Bhattarai S."/>
            <person name="Sasajima S."/>
            <person name="Aoto Y."/>
            <person name="Tuganbaev T."/>
            <person name="Yaginuma M."/>
            <person name="Ueda M."/>
            <person name="Okahashi N."/>
            <person name="Amafuji K."/>
            <person name="Kiridooshi Y."/>
            <person name="Sugita K."/>
            <person name="Strazar M."/>
            <person name="Skelly A."/>
            <person name="Suda W."/>
            <person name="Hattori M."/>
            <person name="Nakamoto N."/>
            <person name="Caballero S."/>
            <person name="Norman J."/>
            <person name="Olle B."/>
            <person name="Tanoue T."/>
            <person name="Arita M."/>
            <person name="Bucci V."/>
            <person name="Atarashi K."/>
            <person name="Xavier R."/>
            <person name="Honda K."/>
        </authorList>
    </citation>
    <scope>NUCLEOTIDE SEQUENCE [LARGE SCALE GENOMIC DNA]</scope>
    <source>
        <strain evidence="8">k04-0078-D8-1</strain>
    </source>
</reference>
<dbReference type="InterPro" id="IPR024688">
    <property type="entry name" value="Mac_dom"/>
</dbReference>
<dbReference type="CDD" id="cd03357">
    <property type="entry name" value="LbH_MAT_GAT"/>
    <property type="match status" value="1"/>
</dbReference>
<gene>
    <name evidence="7" type="ORF">K040078D81_24610</name>
</gene>
<evidence type="ECO:0000313" key="7">
    <source>
        <dbReference type="EMBL" id="GAA6408344.1"/>
    </source>
</evidence>
<dbReference type="Gene3D" id="2.160.10.10">
    <property type="entry name" value="Hexapeptide repeat proteins"/>
    <property type="match status" value="1"/>
</dbReference>
<dbReference type="Proteomes" id="UP001600943">
    <property type="component" value="Unassembled WGS sequence"/>
</dbReference>
<dbReference type="EC" id="2.3.1.-" evidence="5"/>
<dbReference type="Pfam" id="PF00132">
    <property type="entry name" value="Hexapep"/>
    <property type="match status" value="1"/>
</dbReference>
<dbReference type="SMART" id="SM01266">
    <property type="entry name" value="Mac"/>
    <property type="match status" value="1"/>
</dbReference>
<dbReference type="InterPro" id="IPR039369">
    <property type="entry name" value="LacA-like"/>
</dbReference>
<evidence type="ECO:0000256" key="4">
    <source>
        <dbReference type="ARBA" id="ARBA00023315"/>
    </source>
</evidence>
<keyword evidence="8" id="KW-1185">Reference proteome</keyword>
<evidence type="ECO:0000256" key="5">
    <source>
        <dbReference type="RuleBase" id="RU367021"/>
    </source>
</evidence>
<comment type="similarity">
    <text evidence="1 5">Belongs to the transferase hexapeptide repeat family.</text>
</comment>
<dbReference type="Pfam" id="PF12464">
    <property type="entry name" value="Mac"/>
    <property type="match status" value="1"/>
</dbReference>